<dbReference type="Gene3D" id="3.30.70.1440">
    <property type="entry name" value="Multidrug efflux transporter AcrB pore domain"/>
    <property type="match status" value="1"/>
</dbReference>
<dbReference type="FunFam" id="3.30.70.1430:FF:000001">
    <property type="entry name" value="Efflux pump membrane transporter"/>
    <property type="match status" value="1"/>
</dbReference>
<dbReference type="SUPFAM" id="SSF82714">
    <property type="entry name" value="Multidrug efflux transporter AcrB TolC docking domain, DN and DC subdomains"/>
    <property type="match status" value="2"/>
</dbReference>
<keyword evidence="7 9" id="KW-1133">Transmembrane helix</keyword>
<feature type="transmembrane region" description="Helical" evidence="9">
    <location>
        <begin position="933"/>
        <end position="956"/>
    </location>
</feature>
<dbReference type="GO" id="GO:0005886">
    <property type="term" value="C:plasma membrane"/>
    <property type="evidence" value="ECO:0007669"/>
    <property type="project" value="UniProtKB-SubCell"/>
</dbReference>
<feature type="transmembrane region" description="Helical" evidence="9">
    <location>
        <begin position="905"/>
        <end position="927"/>
    </location>
</feature>
<dbReference type="FunFam" id="1.20.1640.10:FF:000001">
    <property type="entry name" value="Efflux pump membrane transporter"/>
    <property type="match status" value="1"/>
</dbReference>
<evidence type="ECO:0000256" key="6">
    <source>
        <dbReference type="ARBA" id="ARBA00022692"/>
    </source>
</evidence>
<dbReference type="GO" id="GO:0009636">
    <property type="term" value="P:response to toxic substance"/>
    <property type="evidence" value="ECO:0007669"/>
    <property type="project" value="UniProtKB-ARBA"/>
</dbReference>
<feature type="transmembrane region" description="Helical" evidence="9">
    <location>
        <begin position="547"/>
        <end position="565"/>
    </location>
</feature>
<evidence type="ECO:0000313" key="11">
    <source>
        <dbReference type="EMBL" id="MEY9322740.1"/>
    </source>
</evidence>
<dbReference type="Gene3D" id="1.20.1640.10">
    <property type="entry name" value="Multidrug efflux transporter AcrB transmembrane domain"/>
    <property type="match status" value="2"/>
</dbReference>
<evidence type="ECO:0000256" key="2">
    <source>
        <dbReference type="ARBA" id="ARBA00010942"/>
    </source>
</evidence>
<dbReference type="InterPro" id="IPR027463">
    <property type="entry name" value="AcrB_DN_DC_subdom"/>
</dbReference>
<dbReference type="Pfam" id="PF00873">
    <property type="entry name" value="ACR_tran"/>
    <property type="match status" value="1"/>
</dbReference>
<feature type="transmembrane region" description="Helical" evidence="9">
    <location>
        <begin position="12"/>
        <end position="32"/>
    </location>
</feature>
<dbReference type="PANTHER" id="PTHR32063:SF11">
    <property type="entry name" value="CATION OR DRUG EFFLUX SYSTEM PROTEIN"/>
    <property type="match status" value="1"/>
</dbReference>
<evidence type="ECO:0000256" key="5">
    <source>
        <dbReference type="ARBA" id="ARBA00022519"/>
    </source>
</evidence>
<dbReference type="AlphaFoldDB" id="A0A1E3EGU6"/>
<feature type="transmembrane region" description="Helical" evidence="9">
    <location>
        <begin position="368"/>
        <end position="390"/>
    </location>
</feature>
<reference evidence="11 13" key="2">
    <citation type="submission" date="2024-07" db="EMBL/GenBank/DDBJ databases">
        <title>Genomic Encyclopedia of Type Strains, Phase V (KMG-V): Genome sequencing to study the core and pangenomes of soil and plant-associated prokaryotes.</title>
        <authorList>
            <person name="Whitman W."/>
        </authorList>
    </citation>
    <scope>NUCLEOTIDE SEQUENCE [LARGE SCALE GENOMIC DNA]</scope>
    <source>
        <strain evidence="11 13">USDA 415</strain>
    </source>
</reference>
<dbReference type="PANTHER" id="PTHR32063">
    <property type="match status" value="1"/>
</dbReference>
<dbReference type="Proteomes" id="UP001565471">
    <property type="component" value="Unassembled WGS sequence"/>
</dbReference>
<evidence type="ECO:0000313" key="13">
    <source>
        <dbReference type="Proteomes" id="UP001565471"/>
    </source>
</evidence>
<dbReference type="PRINTS" id="PR00702">
    <property type="entry name" value="ACRIFLAVINRP"/>
</dbReference>
<feature type="transmembrane region" description="Helical" evidence="9">
    <location>
        <begin position="439"/>
        <end position="459"/>
    </location>
</feature>
<dbReference type="Proteomes" id="UP000673383">
    <property type="component" value="Unassembled WGS sequence"/>
</dbReference>
<dbReference type="Gene3D" id="3.30.70.1320">
    <property type="entry name" value="Multidrug efflux transporter AcrB pore domain like"/>
    <property type="match status" value="1"/>
</dbReference>
<evidence type="ECO:0000256" key="9">
    <source>
        <dbReference type="RuleBase" id="RU364070"/>
    </source>
</evidence>
<evidence type="ECO:0000256" key="3">
    <source>
        <dbReference type="ARBA" id="ARBA00022448"/>
    </source>
</evidence>
<evidence type="ECO:0000256" key="4">
    <source>
        <dbReference type="ARBA" id="ARBA00022475"/>
    </source>
</evidence>
<evidence type="ECO:0000256" key="8">
    <source>
        <dbReference type="ARBA" id="ARBA00023136"/>
    </source>
</evidence>
<dbReference type="GO" id="GO:0015562">
    <property type="term" value="F:efflux transmembrane transporter activity"/>
    <property type="evidence" value="ECO:0007669"/>
    <property type="project" value="InterPro"/>
</dbReference>
<keyword evidence="3 9" id="KW-0813">Transport</keyword>
<gene>
    <name evidence="11" type="ORF">ABIF29_009539</name>
    <name evidence="10" type="ORF">JOH49_001682</name>
</gene>
<evidence type="ECO:0000313" key="10">
    <source>
        <dbReference type="EMBL" id="MBP1291929.1"/>
    </source>
</evidence>
<dbReference type="RefSeq" id="WP_016839788.1">
    <property type="nucleotide sequence ID" value="NZ_BJNL01000111.1"/>
</dbReference>
<dbReference type="EMBL" id="JBGBZA010000002">
    <property type="protein sequence ID" value="MEY9322740.1"/>
    <property type="molecule type" value="Genomic_DNA"/>
</dbReference>
<keyword evidence="13" id="KW-1185">Reference proteome</keyword>
<protein>
    <recommendedName>
        <fullName evidence="9">Efflux pump membrane transporter</fullName>
    </recommendedName>
</protein>
<feature type="transmembrane region" description="Helical" evidence="9">
    <location>
        <begin position="880"/>
        <end position="898"/>
    </location>
</feature>
<comment type="similarity">
    <text evidence="2 9">Belongs to the resistance-nodulation-cell division (RND) (TC 2.A.6) family.</text>
</comment>
<organism evidence="10 12">
    <name type="scientific">Bradyrhizobium elkanii</name>
    <dbReference type="NCBI Taxonomy" id="29448"/>
    <lineage>
        <taxon>Bacteria</taxon>
        <taxon>Pseudomonadati</taxon>
        <taxon>Pseudomonadota</taxon>
        <taxon>Alphaproteobacteria</taxon>
        <taxon>Hyphomicrobiales</taxon>
        <taxon>Nitrobacteraceae</taxon>
        <taxon>Bradyrhizobium</taxon>
    </lineage>
</organism>
<sequence>MNLGRLSINQPILAMVLSIVLLIVGAIAYPTLPVSEYPQVVPPTVVVTTQYPGASAQTVSDTVAAPIEQEINGVEDMLYLYSQATSNGQLTITATFKLGTDLDKAQVLVQNRVAIAQPRLPEEVQRNGVTTRKNSPDILMVVFMLSPDDTFDQLYISNYALLQVRDQLLRLDGVGDIQMFGARDYSMRLWLDPDRIANLGLTSTEVLAAIRAQNLQIAGGQIAEPPIADRAFQPNLVFTGRLKDIRQFEDIVVKAGSDGRTVRLRDVARVELGALSYATNSFLLRKSAVALLVTQRPGSNALATAKSISDTMERMKASFPKGLDYNIGYNPTEFIAQSVHELIKTIYEAMALVVIVVLVFLQGWRPAIIPIIAIPVSLVGTFAVMAALGFSINNLTLFGLVLAVGIVVDDAIVVVENVERHLEHGMSRRDAALKTMEEVGGALVSIALVLCAVFVPTAFLGGISGQFFQQFAVTIAVATAISCFCSLTLSPALASQILVPHEEKRPPARWNIIARGWDSFTALFNRVFDRLAHGYASVADFVIRHTVVMLALYLVLIGSAGWLLATTSQGFIPAQDRGYVIISAQLPGAASLARTTAVVREIERIALDTPGIVRVAAFAGFSGATRTQQGNAAALFPVFDEPEARLKKGLTANAITAELRKRLSVIQGAFIIVIPPPAVPGIGTGGGFTIRVQDRQGRGPELLASATDELVTAARKSPSLTSVFSPFTANTPQLFVDIDRVKAQKLGVPIANINDTIQTYFGSTYVNDFNLFGRTYHVTAQADLPFRKDSPDLARLRTRNVAGDMVMLGSIVDFKDVSGPDRVARYNLYSASELQGEPAPGVSSTTALNTIKQLADQTLPSGFSFEWTDLSYQQVTGANAGLYVFPICVLFVYLVLAAQYGSWTLPFAVILIVPMCLFAATIGVRIMGQDVNILTQIGFVVLVGLAAKNAILIVEFARDIELEGRSRLDAVIEACRLRLRPILMTSFAFILGVLPLVVSTGSGSEMRQAVGVAVFFGMLGVTLFGLVFTPIFYMVVRNLAEGKNEGKPAEPKATVAG</sequence>
<feature type="transmembrane region" description="Helical" evidence="9">
    <location>
        <begin position="471"/>
        <end position="499"/>
    </location>
</feature>
<feature type="transmembrane region" description="Helical" evidence="9">
    <location>
        <begin position="396"/>
        <end position="418"/>
    </location>
</feature>
<proteinExistence type="inferred from homology"/>
<feature type="transmembrane region" description="Helical" evidence="9">
    <location>
        <begin position="1010"/>
        <end position="1036"/>
    </location>
</feature>
<dbReference type="STRING" id="29448.QU41_13265"/>
<keyword evidence="8 9" id="KW-0472">Membrane</keyword>
<reference evidence="10" key="1">
    <citation type="submission" date="2021-02" db="EMBL/GenBank/DDBJ databases">
        <title>Genomic Encyclopedia of Type Strains, Phase IV (KMG-V): Genome sequencing to study the core and pangenomes of soil and plant-associated prokaryotes.</title>
        <authorList>
            <person name="Whitman W."/>
        </authorList>
    </citation>
    <scope>NUCLEOTIDE SEQUENCE</scope>
    <source>
        <strain evidence="10">USDA 406</strain>
    </source>
</reference>
<dbReference type="InterPro" id="IPR001036">
    <property type="entry name" value="Acrflvin-R"/>
</dbReference>
<comment type="subcellular location">
    <subcellularLocation>
        <location evidence="1 9">Cell inner membrane</location>
        <topology evidence="1 9">Multi-pass membrane protein</topology>
    </subcellularLocation>
</comment>
<dbReference type="InterPro" id="IPR004764">
    <property type="entry name" value="MdtF-like"/>
</dbReference>
<evidence type="ECO:0000313" key="12">
    <source>
        <dbReference type="Proteomes" id="UP000673383"/>
    </source>
</evidence>
<dbReference type="NCBIfam" id="TIGR00915">
    <property type="entry name" value="2A0602"/>
    <property type="match status" value="1"/>
</dbReference>
<dbReference type="SUPFAM" id="SSF82693">
    <property type="entry name" value="Multidrug efflux transporter AcrB pore domain, PN1, PN2, PC1 and PC2 subdomains"/>
    <property type="match status" value="4"/>
</dbReference>
<accession>A0A1E3EGU6</accession>
<dbReference type="SUPFAM" id="SSF82866">
    <property type="entry name" value="Multidrug efflux transporter AcrB transmembrane domain"/>
    <property type="match status" value="2"/>
</dbReference>
<dbReference type="NCBIfam" id="NF000282">
    <property type="entry name" value="RND_permease_1"/>
    <property type="match status" value="1"/>
</dbReference>
<dbReference type="eggNOG" id="COG0841">
    <property type="taxonomic scope" value="Bacteria"/>
</dbReference>
<evidence type="ECO:0000256" key="7">
    <source>
        <dbReference type="ARBA" id="ARBA00022989"/>
    </source>
</evidence>
<dbReference type="GeneID" id="92958182"/>
<comment type="caution">
    <text evidence="10">The sequence shown here is derived from an EMBL/GenBank/DDBJ whole genome shotgun (WGS) entry which is preliminary data.</text>
</comment>
<dbReference type="GO" id="GO:0042910">
    <property type="term" value="F:xenobiotic transmembrane transporter activity"/>
    <property type="evidence" value="ECO:0007669"/>
    <property type="project" value="TreeGrafter"/>
</dbReference>
<dbReference type="Gene3D" id="3.30.2090.10">
    <property type="entry name" value="Multidrug efflux transporter AcrB TolC docking domain, DN and DC subdomains"/>
    <property type="match status" value="2"/>
</dbReference>
<keyword evidence="5 9" id="KW-0997">Cell inner membrane</keyword>
<keyword evidence="4" id="KW-1003">Cell membrane</keyword>
<evidence type="ECO:0000256" key="1">
    <source>
        <dbReference type="ARBA" id="ARBA00004429"/>
    </source>
</evidence>
<name>A0A1E3EGU6_BRAEL</name>
<dbReference type="OrthoDB" id="9807350at2"/>
<feature type="transmembrane region" description="Helical" evidence="9">
    <location>
        <begin position="342"/>
        <end position="361"/>
    </location>
</feature>
<keyword evidence="6 9" id="KW-0812">Transmembrane</keyword>
<feature type="transmembrane region" description="Helical" evidence="9">
    <location>
        <begin position="977"/>
        <end position="998"/>
    </location>
</feature>
<dbReference type="Gene3D" id="3.30.70.1430">
    <property type="entry name" value="Multidrug efflux transporter AcrB pore domain"/>
    <property type="match status" value="2"/>
</dbReference>
<dbReference type="EMBL" id="JAFICZ010000001">
    <property type="protein sequence ID" value="MBP1291929.1"/>
    <property type="molecule type" value="Genomic_DNA"/>
</dbReference>